<accession>A0A383CIK7</accession>
<proteinExistence type="predicted"/>
<dbReference type="EMBL" id="UINC01209105">
    <property type="protein sequence ID" value="SVE31974.1"/>
    <property type="molecule type" value="Genomic_DNA"/>
</dbReference>
<evidence type="ECO:0000313" key="1">
    <source>
        <dbReference type="EMBL" id="SVE31974.1"/>
    </source>
</evidence>
<reference evidence="1" key="1">
    <citation type="submission" date="2018-05" db="EMBL/GenBank/DDBJ databases">
        <authorList>
            <person name="Lanie J.A."/>
            <person name="Ng W.-L."/>
            <person name="Kazmierczak K.M."/>
            <person name="Andrzejewski T.M."/>
            <person name="Davidsen T.M."/>
            <person name="Wayne K.J."/>
            <person name="Tettelin H."/>
            <person name="Glass J.I."/>
            <person name="Rusch D."/>
            <person name="Podicherti R."/>
            <person name="Tsui H.-C.T."/>
            <person name="Winkler M.E."/>
        </authorList>
    </citation>
    <scope>NUCLEOTIDE SEQUENCE</scope>
</reference>
<feature type="non-terminal residue" evidence="1">
    <location>
        <position position="1"/>
    </location>
</feature>
<sequence length="33" mass="3739">PRMKKEYCMCLTCLFILSPGAARPNLLSRAAWP</sequence>
<organism evidence="1">
    <name type="scientific">marine metagenome</name>
    <dbReference type="NCBI Taxonomy" id="408172"/>
    <lineage>
        <taxon>unclassified sequences</taxon>
        <taxon>metagenomes</taxon>
        <taxon>ecological metagenomes</taxon>
    </lineage>
</organism>
<dbReference type="AlphaFoldDB" id="A0A383CIK7"/>
<name>A0A383CIK7_9ZZZZ</name>
<protein>
    <submittedName>
        <fullName evidence="1">Uncharacterized protein</fullName>
    </submittedName>
</protein>
<feature type="non-terminal residue" evidence="1">
    <location>
        <position position="33"/>
    </location>
</feature>
<gene>
    <name evidence="1" type="ORF">METZ01_LOCUS484828</name>
</gene>